<evidence type="ECO:0000313" key="1">
    <source>
        <dbReference type="EMBL" id="QUD87554.1"/>
    </source>
</evidence>
<accession>A0A975IUI1</accession>
<name>A0A975IUI1_9CAUL</name>
<evidence type="ECO:0000313" key="2">
    <source>
        <dbReference type="Proteomes" id="UP000676409"/>
    </source>
</evidence>
<organism evidence="1 2">
    <name type="scientific">Phenylobacterium montanum</name>
    <dbReference type="NCBI Taxonomy" id="2823693"/>
    <lineage>
        <taxon>Bacteria</taxon>
        <taxon>Pseudomonadati</taxon>
        <taxon>Pseudomonadota</taxon>
        <taxon>Alphaproteobacteria</taxon>
        <taxon>Caulobacterales</taxon>
        <taxon>Caulobacteraceae</taxon>
        <taxon>Phenylobacterium</taxon>
    </lineage>
</organism>
<sequence length="222" mass="23925">MHLSEPSDFDDACAADPVSAAAMARGVAERQVAFLDRLAEAGTRMAEALAQRTVEEAAGGADVEGLDRAFQKVTRAVRLTLALQTKAIKDLAALEAGQAPAAAVAAVAAEDPLERRRRRIARVVNRVVAADEATAWKAERLCGRVWERLSDEDIYGDVLSKPIGVVIEMICRDLEIPVNWVHLAREAWAVQEMANGDETSPFVAPDGAYVRLFRPPPMAGAP</sequence>
<dbReference type="KEGG" id="caul:KCG34_21275"/>
<dbReference type="AlphaFoldDB" id="A0A975IUI1"/>
<protein>
    <submittedName>
        <fullName evidence="1">Uncharacterized protein</fullName>
    </submittedName>
</protein>
<dbReference type="Proteomes" id="UP000676409">
    <property type="component" value="Chromosome"/>
</dbReference>
<dbReference type="EMBL" id="CP073078">
    <property type="protein sequence ID" value="QUD87554.1"/>
    <property type="molecule type" value="Genomic_DNA"/>
</dbReference>
<reference evidence="1" key="1">
    <citation type="submission" date="2021-04" db="EMBL/GenBank/DDBJ databases">
        <title>The complete genome sequence of Caulobacter sp. S6.</title>
        <authorList>
            <person name="Tang Y."/>
            <person name="Ouyang W."/>
            <person name="Liu Q."/>
            <person name="Huang B."/>
            <person name="Guo Z."/>
            <person name="Lei P."/>
        </authorList>
    </citation>
    <scope>NUCLEOTIDE SEQUENCE</scope>
    <source>
        <strain evidence="1">S6</strain>
    </source>
</reference>
<dbReference type="RefSeq" id="WP_211937606.1">
    <property type="nucleotide sequence ID" value="NZ_CP073078.1"/>
</dbReference>
<proteinExistence type="predicted"/>
<keyword evidence="2" id="KW-1185">Reference proteome</keyword>
<gene>
    <name evidence="1" type="ORF">KCG34_21275</name>
</gene>